<keyword evidence="3" id="KW-1185">Reference proteome</keyword>
<proteinExistence type="predicted"/>
<dbReference type="OrthoDB" id="9799173at2"/>
<sequence>MENELLPDIHVAVSVDEIQQIITNYKIGKKPLARLLGWGETTIIRYLEGDAPTTEYSDKLRAILGNPTYYYSILMRNKGNLTNVAFRKSKKAVLERLMQSKIDIVAQYIINLKDSEISAGYIQVLLFYIQAFSLAFHGKEIFEDECFAIGNSSPYPNVYENMKKYGMVKLEIDDSVLSEEEKDLIDAVIEGFTWYGPKALFALLERESKVLSDSVENRSNKYISKDVLKNYYKEALIQYNISNIKEIGRYPDITLSELRRDMIYAI</sequence>
<evidence type="ECO:0000259" key="1">
    <source>
        <dbReference type="Pfam" id="PF13274"/>
    </source>
</evidence>
<dbReference type="InterPro" id="IPR025272">
    <property type="entry name" value="SocA_Panacea"/>
</dbReference>
<dbReference type="RefSeq" id="WP_073289234.1">
    <property type="nucleotide sequence ID" value="NZ_FRCP01000015.1"/>
</dbReference>
<evidence type="ECO:0000313" key="2">
    <source>
        <dbReference type="EMBL" id="SHM72290.1"/>
    </source>
</evidence>
<evidence type="ECO:0000313" key="3">
    <source>
        <dbReference type="Proteomes" id="UP000184038"/>
    </source>
</evidence>
<dbReference type="EMBL" id="FRCP01000015">
    <property type="protein sequence ID" value="SHM72290.1"/>
    <property type="molecule type" value="Genomic_DNA"/>
</dbReference>
<dbReference type="STRING" id="1120996.SAMN02746066_03037"/>
<feature type="domain" description="Antitoxin SocA-like Panacea" evidence="1">
    <location>
        <begin position="125"/>
        <end position="206"/>
    </location>
</feature>
<protein>
    <recommendedName>
        <fullName evidence="1">Antitoxin SocA-like Panacea domain-containing protein</fullName>
    </recommendedName>
</protein>
<dbReference type="AlphaFoldDB" id="A0A1M7L3H5"/>
<accession>A0A1M7L3H5</accession>
<dbReference type="Proteomes" id="UP000184038">
    <property type="component" value="Unassembled WGS sequence"/>
</dbReference>
<dbReference type="Pfam" id="PF13274">
    <property type="entry name" value="SocA_Panacea"/>
    <property type="match status" value="1"/>
</dbReference>
<reference evidence="2 3" key="1">
    <citation type="submission" date="2016-11" db="EMBL/GenBank/DDBJ databases">
        <authorList>
            <person name="Jaros S."/>
            <person name="Januszkiewicz K."/>
            <person name="Wedrychowicz H."/>
        </authorList>
    </citation>
    <scope>NUCLEOTIDE SEQUENCE [LARGE SCALE GENOMIC DNA]</scope>
    <source>
        <strain evidence="2 3">DSM 15930</strain>
    </source>
</reference>
<organism evidence="2 3">
    <name type="scientific">Anaerosporobacter mobilis DSM 15930</name>
    <dbReference type="NCBI Taxonomy" id="1120996"/>
    <lineage>
        <taxon>Bacteria</taxon>
        <taxon>Bacillati</taxon>
        <taxon>Bacillota</taxon>
        <taxon>Clostridia</taxon>
        <taxon>Lachnospirales</taxon>
        <taxon>Lachnospiraceae</taxon>
        <taxon>Anaerosporobacter</taxon>
    </lineage>
</organism>
<name>A0A1M7L3H5_9FIRM</name>
<gene>
    <name evidence="2" type="ORF">SAMN02746066_03037</name>
</gene>